<keyword evidence="1" id="KW-1133">Transmembrane helix</keyword>
<feature type="transmembrane region" description="Helical" evidence="1">
    <location>
        <begin position="12"/>
        <end position="34"/>
    </location>
</feature>
<evidence type="ECO:0000313" key="3">
    <source>
        <dbReference type="Proteomes" id="UP001295684"/>
    </source>
</evidence>
<dbReference type="Proteomes" id="UP001295684">
    <property type="component" value="Unassembled WGS sequence"/>
</dbReference>
<dbReference type="AlphaFoldDB" id="A0AAD1Y9W0"/>
<organism evidence="2 3">
    <name type="scientific">Euplotes crassus</name>
    <dbReference type="NCBI Taxonomy" id="5936"/>
    <lineage>
        <taxon>Eukaryota</taxon>
        <taxon>Sar</taxon>
        <taxon>Alveolata</taxon>
        <taxon>Ciliophora</taxon>
        <taxon>Intramacronucleata</taxon>
        <taxon>Spirotrichea</taxon>
        <taxon>Hypotrichia</taxon>
        <taxon>Euplotida</taxon>
        <taxon>Euplotidae</taxon>
        <taxon>Moneuplotes</taxon>
    </lineage>
</organism>
<dbReference type="EMBL" id="CAMPGE010029477">
    <property type="protein sequence ID" value="CAI2386950.1"/>
    <property type="molecule type" value="Genomic_DNA"/>
</dbReference>
<feature type="transmembrane region" description="Helical" evidence="1">
    <location>
        <begin position="87"/>
        <end position="113"/>
    </location>
</feature>
<keyword evidence="1" id="KW-0472">Membrane</keyword>
<accession>A0AAD1Y9W0</accession>
<evidence type="ECO:0000256" key="1">
    <source>
        <dbReference type="SAM" id="Phobius"/>
    </source>
</evidence>
<keyword evidence="1" id="KW-0812">Transmembrane</keyword>
<proteinExistence type="predicted"/>
<sequence length="139" mass="16377">MSTVKFFLPRTFTYLSLILSLTNSLNFLLCRVLLIRVYTKGLRKLLIHSLESYITFHLFGRYFSPSHCSAKNWTRHSVFSPLKLERFLVLTFLVCKYLFLSLMISDIYILQFIGYMEAEMPVLLKCGADRARIWRNFAS</sequence>
<keyword evidence="3" id="KW-1185">Reference proteome</keyword>
<protein>
    <submittedName>
        <fullName evidence="2">Uncharacterized protein</fullName>
    </submittedName>
</protein>
<comment type="caution">
    <text evidence="2">The sequence shown here is derived from an EMBL/GenBank/DDBJ whole genome shotgun (WGS) entry which is preliminary data.</text>
</comment>
<gene>
    <name evidence="2" type="ORF">ECRASSUSDP1_LOCUS28576</name>
</gene>
<name>A0AAD1Y9W0_EUPCR</name>
<evidence type="ECO:0000313" key="2">
    <source>
        <dbReference type="EMBL" id="CAI2386950.1"/>
    </source>
</evidence>
<reference evidence="2" key="1">
    <citation type="submission" date="2023-07" db="EMBL/GenBank/DDBJ databases">
        <authorList>
            <consortium name="AG Swart"/>
            <person name="Singh M."/>
            <person name="Singh A."/>
            <person name="Seah K."/>
            <person name="Emmerich C."/>
        </authorList>
    </citation>
    <scope>NUCLEOTIDE SEQUENCE</scope>
    <source>
        <strain evidence="2">DP1</strain>
    </source>
</reference>